<gene>
    <name evidence="1" type="ORF">RPERSI_LOCUS25557</name>
</gene>
<name>A0ACA9S0Y3_9GLOM</name>
<accession>A0ACA9S0Y3</accession>
<comment type="caution">
    <text evidence="1">The sequence shown here is derived from an EMBL/GenBank/DDBJ whole genome shotgun (WGS) entry which is preliminary data.</text>
</comment>
<dbReference type="Proteomes" id="UP000789920">
    <property type="component" value="Unassembled WGS sequence"/>
</dbReference>
<proteinExistence type="predicted"/>
<protein>
    <submittedName>
        <fullName evidence="1">20522_t:CDS:1</fullName>
    </submittedName>
</protein>
<feature type="non-terminal residue" evidence="1">
    <location>
        <position position="151"/>
    </location>
</feature>
<organism evidence="1 2">
    <name type="scientific">Racocetra persica</name>
    <dbReference type="NCBI Taxonomy" id="160502"/>
    <lineage>
        <taxon>Eukaryota</taxon>
        <taxon>Fungi</taxon>
        <taxon>Fungi incertae sedis</taxon>
        <taxon>Mucoromycota</taxon>
        <taxon>Glomeromycotina</taxon>
        <taxon>Glomeromycetes</taxon>
        <taxon>Diversisporales</taxon>
        <taxon>Gigasporaceae</taxon>
        <taxon>Racocetra</taxon>
    </lineage>
</organism>
<evidence type="ECO:0000313" key="2">
    <source>
        <dbReference type="Proteomes" id="UP000789920"/>
    </source>
</evidence>
<keyword evidence="2" id="KW-1185">Reference proteome</keyword>
<sequence>MTESNQKALQLPSKSGSEQVNRIQRDFNRLTDEISKLKKENEELKKNNSETLENELKKIEQQIEKCLDALRAEYNRNASLDIKINELVELCKEFGEELSTFRNCFYVYTMSTPQSGVLNSIKALKEENEKLKKQINDKNNENNALNQKLEN</sequence>
<evidence type="ECO:0000313" key="1">
    <source>
        <dbReference type="EMBL" id="CAG8821310.1"/>
    </source>
</evidence>
<reference evidence="1" key="1">
    <citation type="submission" date="2021-06" db="EMBL/GenBank/DDBJ databases">
        <authorList>
            <person name="Kallberg Y."/>
            <person name="Tangrot J."/>
            <person name="Rosling A."/>
        </authorList>
    </citation>
    <scope>NUCLEOTIDE SEQUENCE</scope>
    <source>
        <strain evidence="1">MA461A</strain>
    </source>
</reference>
<dbReference type="EMBL" id="CAJVQC010084724">
    <property type="protein sequence ID" value="CAG8821310.1"/>
    <property type="molecule type" value="Genomic_DNA"/>
</dbReference>